<reference evidence="4" key="3">
    <citation type="submission" date="2025-04" db="UniProtKB">
        <authorList>
            <consortium name="RefSeq"/>
        </authorList>
    </citation>
    <scope>IDENTIFICATION</scope>
    <source>
        <strain evidence="4">CBS 304.34</strain>
    </source>
</reference>
<dbReference type="RefSeq" id="XP_033571168.1">
    <property type="nucleotide sequence ID" value="XM_033726041.1"/>
</dbReference>
<evidence type="ECO:0000313" key="4">
    <source>
        <dbReference type="RefSeq" id="XP_033571168.1"/>
    </source>
</evidence>
<dbReference type="AlphaFoldDB" id="A0A6A6Y8B0"/>
<reference evidence="4" key="2">
    <citation type="submission" date="2020-04" db="EMBL/GenBank/DDBJ databases">
        <authorList>
            <consortium name="NCBI Genome Project"/>
        </authorList>
    </citation>
    <scope>NUCLEOTIDE SEQUENCE</scope>
    <source>
        <strain evidence="4">CBS 304.34</strain>
    </source>
</reference>
<keyword evidence="3" id="KW-1185">Reference proteome</keyword>
<dbReference type="GeneID" id="54466934"/>
<organism evidence="2">
    <name type="scientific">Mytilinidion resinicola</name>
    <dbReference type="NCBI Taxonomy" id="574789"/>
    <lineage>
        <taxon>Eukaryota</taxon>
        <taxon>Fungi</taxon>
        <taxon>Dikarya</taxon>
        <taxon>Ascomycota</taxon>
        <taxon>Pezizomycotina</taxon>
        <taxon>Dothideomycetes</taxon>
        <taxon>Pleosporomycetidae</taxon>
        <taxon>Mytilinidiales</taxon>
        <taxon>Mytilinidiaceae</taxon>
        <taxon>Mytilinidion</taxon>
    </lineage>
</organism>
<name>A0A6A6Y8B0_9PEZI</name>
<reference evidence="2 4" key="1">
    <citation type="journal article" date="2020" name="Stud. Mycol.">
        <title>101 Dothideomycetes genomes: a test case for predicting lifestyles and emergence of pathogens.</title>
        <authorList>
            <person name="Haridas S."/>
            <person name="Albert R."/>
            <person name="Binder M."/>
            <person name="Bloem J."/>
            <person name="Labutti K."/>
            <person name="Salamov A."/>
            <person name="Andreopoulos B."/>
            <person name="Baker S."/>
            <person name="Barry K."/>
            <person name="Bills G."/>
            <person name="Bluhm B."/>
            <person name="Cannon C."/>
            <person name="Castanera R."/>
            <person name="Culley D."/>
            <person name="Daum C."/>
            <person name="Ezra D."/>
            <person name="Gonzalez J."/>
            <person name="Henrissat B."/>
            <person name="Kuo A."/>
            <person name="Liang C."/>
            <person name="Lipzen A."/>
            <person name="Lutzoni F."/>
            <person name="Magnuson J."/>
            <person name="Mondo S."/>
            <person name="Nolan M."/>
            <person name="Ohm R."/>
            <person name="Pangilinan J."/>
            <person name="Park H.-J."/>
            <person name="Ramirez L."/>
            <person name="Alfaro M."/>
            <person name="Sun H."/>
            <person name="Tritt A."/>
            <person name="Yoshinaga Y."/>
            <person name="Zwiers L.-H."/>
            <person name="Turgeon B."/>
            <person name="Goodwin S."/>
            <person name="Spatafora J."/>
            <person name="Crous P."/>
            <person name="Grigoriev I."/>
        </authorList>
    </citation>
    <scope>NUCLEOTIDE SEQUENCE</scope>
    <source>
        <strain evidence="2 4">CBS 304.34</strain>
    </source>
</reference>
<evidence type="ECO:0000313" key="2">
    <source>
        <dbReference type="EMBL" id="KAF2804204.1"/>
    </source>
</evidence>
<evidence type="ECO:0000256" key="1">
    <source>
        <dbReference type="SAM" id="MobiDB-lite"/>
    </source>
</evidence>
<dbReference type="EMBL" id="MU003714">
    <property type="protein sequence ID" value="KAF2804204.1"/>
    <property type="molecule type" value="Genomic_DNA"/>
</dbReference>
<sequence length="305" mass="34653">MTPTKRVHSLSVSGPTHDEKRQKRSLGLHFRPLGERHGYRGHAKRPVSFSQRMKVKTKRTPLSLLVILTPRSVTQQRHSPPTGVSFGGCGRSYDKVSMMEDAKKIREGLMPFAPPGVNALVFLLPEVTLTPQPGANIYPQLGSQYAAFEHQMPATTLLTQLATYSEMIALRFYGTRRPNRHRHKDGVYPCHRISIGIIWQMSLTPGFEPMSSWSWEFNDWELKGTSRRDIDDKDQAPEETAISDLNDAIPALLETIQTDMTWSCSKTPKEASEKCLEEVVRMKALFEKMRCENFPGNWKKILGFP</sequence>
<proteinExistence type="predicted"/>
<accession>A0A6A6Y8B0</accession>
<dbReference type="Proteomes" id="UP000504636">
    <property type="component" value="Unplaced"/>
</dbReference>
<feature type="region of interest" description="Disordered" evidence="1">
    <location>
        <begin position="1"/>
        <end position="54"/>
    </location>
</feature>
<evidence type="ECO:0000313" key="3">
    <source>
        <dbReference type="Proteomes" id="UP000504636"/>
    </source>
</evidence>
<gene>
    <name evidence="2 4" type="ORF">BDZ99DRAFT_525796</name>
</gene>
<protein>
    <submittedName>
        <fullName evidence="2 4">Uncharacterized protein</fullName>
    </submittedName>
</protein>